<evidence type="ECO:0000256" key="8">
    <source>
        <dbReference type="ARBA" id="ARBA00039444"/>
    </source>
</evidence>
<keyword evidence="6" id="KW-0687">Ribonucleoprotein</keyword>
<keyword evidence="10" id="KW-1185">Reference proteome</keyword>
<evidence type="ECO:0000256" key="4">
    <source>
        <dbReference type="ARBA" id="ARBA00023054"/>
    </source>
</evidence>
<dbReference type="CDD" id="cd00866">
    <property type="entry name" value="PEBP_euk"/>
    <property type="match status" value="1"/>
</dbReference>
<dbReference type="SUPFAM" id="SSF49777">
    <property type="entry name" value="PEBP-like"/>
    <property type="match status" value="1"/>
</dbReference>
<dbReference type="Proteomes" id="UP001652642">
    <property type="component" value="Chromosome 2"/>
</dbReference>
<keyword evidence="2" id="KW-0809">Transit peptide</keyword>
<dbReference type="InterPro" id="IPR008914">
    <property type="entry name" value="PEBP"/>
</dbReference>
<name>A0ABM5FMI3_9SAUR</name>
<dbReference type="InterPro" id="IPR036610">
    <property type="entry name" value="PEBP-like_sf"/>
</dbReference>
<sequence>MALPAVKAVLHGVRRGRSFSTTALLCLRGIPLGPMPNEDIDVSNLEALEKYRVFTRYFKVAEEKSKEFPWWSTYKKHITPQQVLIPLDDVKAEWERTSGPYHKQRVAEHYGLYRDLFGDATFLPQVILRVEYSQDEEHVTPVYCGNLITPTEALNPPEVSFEADEGSLWTLLLTNLDGHLRDTNLEYVHWLVANIPGNRIEEGEEICHYFPAFPAKGTGYHRYVFLLFKQDQQIDFTEDVRPKPCHSLNMRTFKTFDFYKKHQSDMTPAGLAFFQCHWDDSVTKIFHQVLDMKEPVFDFVRPPPYHPPQKRFPHRQPLRYLDRYRDSDEPVYKRY</sequence>
<evidence type="ECO:0000256" key="7">
    <source>
        <dbReference type="ARBA" id="ARBA00038016"/>
    </source>
</evidence>
<evidence type="ECO:0000256" key="9">
    <source>
        <dbReference type="ARBA" id="ARBA00041206"/>
    </source>
</evidence>
<reference evidence="11" key="2">
    <citation type="submission" date="2025-08" db="UniProtKB">
        <authorList>
            <consortium name="RefSeq"/>
        </authorList>
    </citation>
    <scope>IDENTIFICATION</scope>
</reference>
<keyword evidence="3" id="KW-0689">Ribosomal protein</keyword>
<organism evidence="10 11">
    <name type="scientific">Pogona vitticeps</name>
    <name type="common">central bearded dragon</name>
    <dbReference type="NCBI Taxonomy" id="103695"/>
    <lineage>
        <taxon>Eukaryota</taxon>
        <taxon>Metazoa</taxon>
        <taxon>Chordata</taxon>
        <taxon>Craniata</taxon>
        <taxon>Vertebrata</taxon>
        <taxon>Euteleostomi</taxon>
        <taxon>Lepidosauria</taxon>
        <taxon>Squamata</taxon>
        <taxon>Bifurcata</taxon>
        <taxon>Unidentata</taxon>
        <taxon>Episquamata</taxon>
        <taxon>Toxicofera</taxon>
        <taxon>Iguania</taxon>
        <taxon>Acrodonta</taxon>
        <taxon>Agamidae</taxon>
        <taxon>Amphibolurinae</taxon>
        <taxon>Pogona</taxon>
    </lineage>
</organism>
<dbReference type="PANTHER" id="PTHR11362:SF133">
    <property type="entry name" value="LARGE RIBOSOMAL SUBUNIT PROTEIN ML38"/>
    <property type="match status" value="1"/>
</dbReference>
<evidence type="ECO:0000256" key="2">
    <source>
        <dbReference type="ARBA" id="ARBA00022946"/>
    </source>
</evidence>
<accession>A0ABM5FMI3</accession>
<dbReference type="Pfam" id="PF01161">
    <property type="entry name" value="PBP"/>
    <property type="match status" value="1"/>
</dbReference>
<evidence type="ECO:0000256" key="3">
    <source>
        <dbReference type="ARBA" id="ARBA00022980"/>
    </source>
</evidence>
<reference evidence="10" key="1">
    <citation type="submission" date="2025-05" db="UniProtKB">
        <authorList>
            <consortium name="RefSeq"/>
        </authorList>
    </citation>
    <scope>NUCLEOTIDE SEQUENCE [LARGE SCALE GENOMIC DNA]</scope>
</reference>
<dbReference type="Gene3D" id="3.90.280.10">
    <property type="entry name" value="PEBP-like"/>
    <property type="match status" value="1"/>
</dbReference>
<evidence type="ECO:0000256" key="1">
    <source>
        <dbReference type="ARBA" id="ARBA00004173"/>
    </source>
</evidence>
<proteinExistence type="inferred from homology"/>
<evidence type="ECO:0000256" key="6">
    <source>
        <dbReference type="ARBA" id="ARBA00023274"/>
    </source>
</evidence>
<dbReference type="GeneID" id="110085188"/>
<comment type="similarity">
    <text evidence="7">Belongs to the phosphatidylethanolamine-binding protein family. Mitochondrion-specific ribosomal protein mL38 subfamily.</text>
</comment>
<dbReference type="RefSeq" id="XP_072846619.1">
    <property type="nucleotide sequence ID" value="XM_072990518.1"/>
</dbReference>
<protein>
    <recommendedName>
        <fullName evidence="8">Large ribosomal subunit protein mL38</fullName>
    </recommendedName>
    <alternativeName>
        <fullName evidence="9">39S ribosomal protein L38, mitochondrial</fullName>
    </alternativeName>
</protein>
<evidence type="ECO:0000313" key="11">
    <source>
        <dbReference type="RefSeq" id="XP_072846619.1"/>
    </source>
</evidence>
<evidence type="ECO:0000256" key="5">
    <source>
        <dbReference type="ARBA" id="ARBA00023128"/>
    </source>
</evidence>
<dbReference type="InterPro" id="IPR035810">
    <property type="entry name" value="PEBP_euk"/>
</dbReference>
<dbReference type="PANTHER" id="PTHR11362">
    <property type="entry name" value="PHOSPHATIDYLETHANOLAMINE-BINDING PROTEIN"/>
    <property type="match status" value="1"/>
</dbReference>
<keyword evidence="4" id="KW-0175">Coiled coil</keyword>
<comment type="subcellular location">
    <subcellularLocation>
        <location evidence="1">Mitochondrion</location>
    </subcellularLocation>
</comment>
<gene>
    <name evidence="11" type="primary">MRPL38</name>
</gene>
<evidence type="ECO:0000313" key="10">
    <source>
        <dbReference type="Proteomes" id="UP001652642"/>
    </source>
</evidence>
<keyword evidence="5" id="KW-0496">Mitochondrion</keyword>